<dbReference type="Proteomes" id="UP000308444">
    <property type="component" value="Unassembled WGS sequence"/>
</dbReference>
<name>A0A9X9A6T8_BACCE</name>
<accession>A0A9X9A6T8</accession>
<organism evidence="1 2">
    <name type="scientific">Bacillus cereus</name>
    <dbReference type="NCBI Taxonomy" id="1396"/>
    <lineage>
        <taxon>Bacteria</taxon>
        <taxon>Bacillati</taxon>
        <taxon>Bacillota</taxon>
        <taxon>Bacilli</taxon>
        <taxon>Bacillales</taxon>
        <taxon>Bacillaceae</taxon>
        <taxon>Bacillus</taxon>
        <taxon>Bacillus cereus group</taxon>
    </lineage>
</organism>
<feature type="non-terminal residue" evidence="1">
    <location>
        <position position="60"/>
    </location>
</feature>
<evidence type="ECO:0000313" key="2">
    <source>
        <dbReference type="Proteomes" id="UP000308444"/>
    </source>
</evidence>
<protein>
    <submittedName>
        <fullName evidence="1">Quinolinate synthase NadA</fullName>
    </submittedName>
</protein>
<proteinExistence type="predicted"/>
<evidence type="ECO:0000313" key="1">
    <source>
        <dbReference type="EMBL" id="TKI98117.1"/>
    </source>
</evidence>
<reference evidence="1 2" key="1">
    <citation type="journal article" date="2019" name="Environ. Microbiol.">
        <title>An active ?-lactamase is a part of an orchestrated cell wall stress resistance network of Bacillus subtilis and related rhizosphere species.</title>
        <authorList>
            <person name="Bucher T."/>
            <person name="Keren-Paz A."/>
            <person name="Hausser J."/>
            <person name="Olender T."/>
            <person name="Cytryn E."/>
            <person name="Kolodkin-Gal I."/>
        </authorList>
    </citation>
    <scope>NUCLEOTIDE SEQUENCE [LARGE SCALE GENOMIC DNA]</scope>
    <source>
        <strain evidence="1 2">I32</strain>
    </source>
</reference>
<dbReference type="EMBL" id="SZOH01001948">
    <property type="protein sequence ID" value="TKI98117.1"/>
    <property type="molecule type" value="Genomic_DNA"/>
</dbReference>
<gene>
    <name evidence="1" type="ORF">FC695_24535</name>
</gene>
<sequence length="60" mass="7164">MSILEQVQPIETMLPERYYTMSTEDMEKRVREIKEKMGKMLFIPGHHYQKDEVVQFSDAA</sequence>
<dbReference type="AlphaFoldDB" id="A0A9X9A6T8"/>
<comment type="caution">
    <text evidence="1">The sequence shown here is derived from an EMBL/GenBank/DDBJ whole genome shotgun (WGS) entry which is preliminary data.</text>
</comment>